<evidence type="ECO:0000259" key="2">
    <source>
        <dbReference type="Pfam" id="PF06527"/>
    </source>
</evidence>
<dbReference type="Proteomes" id="UP000279372">
    <property type="component" value="Unassembled WGS sequence"/>
</dbReference>
<accession>A0A3M3Z320</accession>
<comment type="caution">
    <text evidence="3">The sequence shown here is derived from an EMBL/GenBank/DDBJ whole genome shotgun (WGS) entry which is preliminary data.</text>
</comment>
<name>A0A3M3Z320_9PSED</name>
<feature type="domain" description="TniQ" evidence="2">
    <location>
        <begin position="22"/>
        <end position="158"/>
    </location>
</feature>
<sequence>MTLFPGQRARDALQGFDEQMILAIQPEETVRSFVARTLFIKGKHSSEEVFRKFPRNSLFGADILLIAGMHGWIGCYGFNKILHKHTEYPLREVFKNIQDISYSRDEYISSSSVYGSDSTAAGFCPVCVAEDIERLGFSFWRRAHCCELKVCAEHNVKLVKHCPYCDKPFRHGGHDLNVMWTTCEGQQLKDSSVMLNADQFELKKAQFFAEILSATHHLSEEAVLAVLDEKVHQNENLKLRIWDSRYNQPLGYTIKRRLEIVQEARFMNRLPHGETTDFIIQAILGVYERFSDFFIDVKAYGDEVRPVEKLWSTYIAGHQESTHYVEEDYDQGVGVWCCPFPARDFLRMWDWRPVYYPCCSFERPKRKGPQPRPELVKKSPPGIYRQK</sequence>
<evidence type="ECO:0000313" key="4">
    <source>
        <dbReference type="Proteomes" id="UP000279372"/>
    </source>
</evidence>
<evidence type="ECO:0000256" key="1">
    <source>
        <dbReference type="SAM" id="MobiDB-lite"/>
    </source>
</evidence>
<reference evidence="3 4" key="1">
    <citation type="submission" date="2018-08" db="EMBL/GenBank/DDBJ databases">
        <title>Recombination of ecologically and evolutionarily significant loci maintains genetic cohesion in the Pseudomonas syringae species complex.</title>
        <authorList>
            <person name="Dillon M."/>
            <person name="Thakur S."/>
            <person name="Almeida R.N.D."/>
            <person name="Weir B.S."/>
            <person name="Guttman D.S."/>
        </authorList>
    </citation>
    <scope>NUCLEOTIDE SEQUENCE [LARGE SCALE GENOMIC DNA]</scope>
    <source>
        <strain evidence="3 4">ICMP 8902</strain>
    </source>
</reference>
<organism evidence="3 4">
    <name type="scientific">Pseudomonas syringae pv. philadelphi</name>
    <dbReference type="NCBI Taxonomy" id="251706"/>
    <lineage>
        <taxon>Bacteria</taxon>
        <taxon>Pseudomonadati</taxon>
        <taxon>Pseudomonadota</taxon>
        <taxon>Gammaproteobacteria</taxon>
        <taxon>Pseudomonadales</taxon>
        <taxon>Pseudomonadaceae</taxon>
        <taxon>Pseudomonas</taxon>
    </lineage>
</organism>
<proteinExistence type="predicted"/>
<dbReference type="EMBL" id="RBQB01000184">
    <property type="protein sequence ID" value="RMO88314.1"/>
    <property type="molecule type" value="Genomic_DNA"/>
</dbReference>
<feature type="region of interest" description="Disordered" evidence="1">
    <location>
        <begin position="364"/>
        <end position="387"/>
    </location>
</feature>
<dbReference type="Pfam" id="PF06527">
    <property type="entry name" value="TniQ"/>
    <property type="match status" value="1"/>
</dbReference>
<protein>
    <recommendedName>
        <fullName evidence="2">TniQ domain-containing protein</fullName>
    </recommendedName>
</protein>
<dbReference type="InterPro" id="IPR009492">
    <property type="entry name" value="TniQ"/>
</dbReference>
<gene>
    <name evidence="3" type="ORF">ALQ33_02870</name>
</gene>
<dbReference type="RefSeq" id="WP_237504033.1">
    <property type="nucleotide sequence ID" value="NZ_RBQB01000184.1"/>
</dbReference>
<evidence type="ECO:0000313" key="3">
    <source>
        <dbReference type="EMBL" id="RMO88314.1"/>
    </source>
</evidence>
<dbReference type="AlphaFoldDB" id="A0A3M3Z320"/>